<comment type="caution">
    <text evidence="1">The sequence shown here is derived from an EMBL/GenBank/DDBJ whole genome shotgun (WGS) entry which is preliminary data.</text>
</comment>
<name>A0A645G533_9ZZZZ</name>
<reference evidence="1" key="1">
    <citation type="submission" date="2019-08" db="EMBL/GenBank/DDBJ databases">
        <authorList>
            <person name="Kucharzyk K."/>
            <person name="Murdoch R.W."/>
            <person name="Higgins S."/>
            <person name="Loffler F."/>
        </authorList>
    </citation>
    <scope>NUCLEOTIDE SEQUENCE</scope>
</reference>
<sequence>MFDFSTSPSDVDFLASYDGKAYENTLIFVVEYPLIHQKLTLRGALTYQMESEGYAFLLGLSYALLDNLHVFGKATIYGALGTKSSLYKSWDDNDVVMVGLQAWF</sequence>
<organism evidence="1">
    <name type="scientific">bioreactor metagenome</name>
    <dbReference type="NCBI Taxonomy" id="1076179"/>
    <lineage>
        <taxon>unclassified sequences</taxon>
        <taxon>metagenomes</taxon>
        <taxon>ecological metagenomes</taxon>
    </lineage>
</organism>
<dbReference type="EMBL" id="VSSQ01068901">
    <property type="protein sequence ID" value="MPN21030.1"/>
    <property type="molecule type" value="Genomic_DNA"/>
</dbReference>
<dbReference type="AlphaFoldDB" id="A0A645G533"/>
<evidence type="ECO:0000313" key="1">
    <source>
        <dbReference type="EMBL" id="MPN21030.1"/>
    </source>
</evidence>
<evidence type="ECO:0008006" key="2">
    <source>
        <dbReference type="Google" id="ProtNLM"/>
    </source>
</evidence>
<proteinExistence type="predicted"/>
<accession>A0A645G533</accession>
<gene>
    <name evidence="1" type="ORF">SDC9_168409</name>
</gene>
<protein>
    <recommendedName>
        <fullName evidence="2">Alginate export domain-containing protein</fullName>
    </recommendedName>
</protein>